<keyword evidence="2" id="KW-0808">Transferase</keyword>
<dbReference type="InterPro" id="IPR000121">
    <property type="entry name" value="PEP_util_C"/>
</dbReference>
<dbReference type="PANTHER" id="PTHR46244">
    <property type="entry name" value="PHOSPHOENOLPYRUVATE-PROTEIN PHOSPHOTRANSFERASE"/>
    <property type="match status" value="1"/>
</dbReference>
<dbReference type="SUPFAM" id="SSF51621">
    <property type="entry name" value="Phosphoenolpyruvate/pyruvate domain"/>
    <property type="match status" value="1"/>
</dbReference>
<dbReference type="Pfam" id="PF02896">
    <property type="entry name" value="PEP-utilizers_C"/>
    <property type="match status" value="1"/>
</dbReference>
<dbReference type="InterPro" id="IPR015813">
    <property type="entry name" value="Pyrv/PenolPyrv_kinase-like_dom"/>
</dbReference>
<dbReference type="InterPro" id="IPR040442">
    <property type="entry name" value="Pyrv_kinase-like_dom_sf"/>
</dbReference>
<dbReference type="InterPro" id="IPR050499">
    <property type="entry name" value="PEP-utilizing_PTS_enzyme"/>
</dbReference>
<reference evidence="2" key="1">
    <citation type="submission" date="2019-08" db="EMBL/GenBank/DDBJ databases">
        <authorList>
            <person name="Kucharzyk K."/>
            <person name="Murdoch R.W."/>
            <person name="Higgins S."/>
            <person name="Loffler F."/>
        </authorList>
    </citation>
    <scope>NUCLEOTIDE SEQUENCE</scope>
</reference>
<dbReference type="EMBL" id="VSSQ01090944">
    <property type="protein sequence ID" value="MPN36679.1"/>
    <property type="molecule type" value="Genomic_DNA"/>
</dbReference>
<dbReference type="PRINTS" id="PR01736">
    <property type="entry name" value="PHPHTRNFRASE"/>
</dbReference>
<dbReference type="AlphaFoldDB" id="A0A645HEW7"/>
<dbReference type="Gene3D" id="3.20.20.60">
    <property type="entry name" value="Phosphoenolpyruvate-binding domains"/>
    <property type="match status" value="1"/>
</dbReference>
<evidence type="ECO:0000313" key="2">
    <source>
        <dbReference type="EMBL" id="MPN36679.1"/>
    </source>
</evidence>
<protein>
    <submittedName>
        <fullName evidence="2">Phosphoenolpyruvate-protein phosphotransferase</fullName>
        <ecNumber evidence="2">2.7.3.9</ecNumber>
    </submittedName>
</protein>
<dbReference type="PANTHER" id="PTHR46244:SF3">
    <property type="entry name" value="PHOSPHOENOLPYRUVATE-PROTEIN PHOSPHOTRANSFERASE"/>
    <property type="match status" value="1"/>
</dbReference>
<feature type="domain" description="PEP-utilising enzyme C-terminal" evidence="1">
    <location>
        <begin position="1"/>
        <end position="152"/>
    </location>
</feature>
<sequence length="181" mass="19215">MFPMVGSLEDLRAGKAALEEAKSQLAANGVSFDPHIPVGIMVEIPSIAILADEVAKECDFASVGTNDLCQYLFAADRMNPLTAEYYQTFSPAMFRVLFAIFGAFQRAGKSVSVCGEMAGNPKAAPILLGLGLRKFSMNASAIPTVKRVLRNVTLAEAEALTHAVLAASTESIVLDLIHPTA</sequence>
<gene>
    <name evidence="2" type="primary">ptsI_24</name>
    <name evidence="2" type="ORF">SDC9_184189</name>
</gene>
<evidence type="ECO:0000259" key="1">
    <source>
        <dbReference type="Pfam" id="PF02896"/>
    </source>
</evidence>
<comment type="caution">
    <text evidence="2">The sequence shown here is derived from an EMBL/GenBank/DDBJ whole genome shotgun (WGS) entry which is preliminary data.</text>
</comment>
<accession>A0A645HEW7</accession>
<proteinExistence type="predicted"/>
<keyword evidence="2" id="KW-0670">Pyruvate</keyword>
<dbReference type="EC" id="2.7.3.9" evidence="2"/>
<organism evidence="2">
    <name type="scientific">bioreactor metagenome</name>
    <dbReference type="NCBI Taxonomy" id="1076179"/>
    <lineage>
        <taxon>unclassified sequences</taxon>
        <taxon>metagenomes</taxon>
        <taxon>ecological metagenomes</taxon>
    </lineage>
</organism>
<name>A0A645HEW7_9ZZZZ</name>
<dbReference type="GO" id="GO:0008965">
    <property type="term" value="F:phosphoenolpyruvate-protein phosphotransferase activity"/>
    <property type="evidence" value="ECO:0007669"/>
    <property type="project" value="UniProtKB-EC"/>
</dbReference>